<dbReference type="SUPFAM" id="SSF48452">
    <property type="entry name" value="TPR-like"/>
    <property type="match status" value="1"/>
</dbReference>
<dbReference type="OrthoDB" id="621570at2"/>
<comment type="subcellular location">
    <subcellularLocation>
        <location evidence="1">Cell outer membrane</location>
    </subcellularLocation>
</comment>
<evidence type="ECO:0000313" key="9">
    <source>
        <dbReference type="EMBL" id="TXK06905.1"/>
    </source>
</evidence>
<evidence type="ECO:0000256" key="3">
    <source>
        <dbReference type="ARBA" id="ARBA00022729"/>
    </source>
</evidence>
<dbReference type="PROSITE" id="PS51257">
    <property type="entry name" value="PROKAR_LIPOPROTEIN"/>
    <property type="match status" value="1"/>
</dbReference>
<name>A0A418NA68_9FLAO</name>
<accession>A0A418NA68</accession>
<dbReference type="Pfam" id="PF07980">
    <property type="entry name" value="SusD_RagB"/>
    <property type="match status" value="1"/>
</dbReference>
<dbReference type="EMBL" id="VNWL01000008">
    <property type="protein sequence ID" value="TXK06905.1"/>
    <property type="molecule type" value="Genomic_DNA"/>
</dbReference>
<sequence>MKIKRTIYHLYLLVWSLLISGCTDFVETDLPPSQLTDGAVFTDRATATAALANIYAGLRSQTLITGGSRGIGNLLGHYADELDHYGDGIGTIYNFNIHSVLATEPELATLWNNSYNLIYACNSILEGLEDNTALTELDREQLQGEALFLRGFIHFYLSQLFGDIPYVTRTDYRENAQISKLGSSEIYELLVSDLERAIDLLPESYVTPDRVRVNRYAAVGFLARAALYSGDWDTALTLSDDVLDKTDLYLWEEDLDEVFLKGSKGTLWQLKPVSSEGNTLEAQTYIFESGPPINQGALTRSFMDGFAPGDQRVVHWTRGITNGTTVWYHPYKYKANAPTGSSVEHSVVLRLGELYLIRAEARMQLGDFDGAIADLNKIRGRAGLSDLESLDRMGVEAALVQERRYELFTEFGHRWFDLKRFQKAGEVLGPLKPNWQEYHLLFPIPQSELLANPNLNPQNDGY</sequence>
<evidence type="ECO:0000256" key="4">
    <source>
        <dbReference type="ARBA" id="ARBA00023136"/>
    </source>
</evidence>
<dbReference type="Pfam" id="PF14322">
    <property type="entry name" value="SusD-like_3"/>
    <property type="match status" value="1"/>
</dbReference>
<evidence type="ECO:0000313" key="11">
    <source>
        <dbReference type="Proteomes" id="UP000321528"/>
    </source>
</evidence>
<evidence type="ECO:0000256" key="2">
    <source>
        <dbReference type="ARBA" id="ARBA00006275"/>
    </source>
</evidence>
<dbReference type="Proteomes" id="UP000284189">
    <property type="component" value="Unassembled WGS sequence"/>
</dbReference>
<dbReference type="InterPro" id="IPR011990">
    <property type="entry name" value="TPR-like_helical_dom_sf"/>
</dbReference>
<dbReference type="Proteomes" id="UP000321528">
    <property type="component" value="Unassembled WGS sequence"/>
</dbReference>
<dbReference type="RefSeq" id="WP_119638794.1">
    <property type="nucleotide sequence ID" value="NZ_QXFJ01000009.1"/>
</dbReference>
<dbReference type="InterPro" id="IPR012944">
    <property type="entry name" value="SusD_RagB_dom"/>
</dbReference>
<comment type="similarity">
    <text evidence="2">Belongs to the SusD family.</text>
</comment>
<dbReference type="InterPro" id="IPR033985">
    <property type="entry name" value="SusD-like_N"/>
</dbReference>
<feature type="domain" description="SusD-like N-terminal" evidence="7">
    <location>
        <begin position="104"/>
        <end position="226"/>
    </location>
</feature>
<evidence type="ECO:0000259" key="6">
    <source>
        <dbReference type="Pfam" id="PF07980"/>
    </source>
</evidence>
<proteinExistence type="inferred from homology"/>
<evidence type="ECO:0000256" key="1">
    <source>
        <dbReference type="ARBA" id="ARBA00004442"/>
    </source>
</evidence>
<reference evidence="9 11" key="2">
    <citation type="submission" date="2019-07" db="EMBL/GenBank/DDBJ databases">
        <title>Draft genome of two Muricauda strains isolated from deep sea.</title>
        <authorList>
            <person name="Sun C."/>
        </authorList>
    </citation>
    <scope>NUCLEOTIDE SEQUENCE [LARGE SCALE GENOMIC DNA]</scope>
    <source>
        <strain evidence="9 11">NH166</strain>
    </source>
</reference>
<evidence type="ECO:0000259" key="7">
    <source>
        <dbReference type="Pfam" id="PF14322"/>
    </source>
</evidence>
<dbReference type="CDD" id="cd08977">
    <property type="entry name" value="SusD"/>
    <property type="match status" value="1"/>
</dbReference>
<evidence type="ECO:0000313" key="10">
    <source>
        <dbReference type="Proteomes" id="UP000284189"/>
    </source>
</evidence>
<evidence type="ECO:0000256" key="5">
    <source>
        <dbReference type="ARBA" id="ARBA00023237"/>
    </source>
</evidence>
<keyword evidence="3" id="KW-0732">Signal</keyword>
<reference evidence="8 10" key="1">
    <citation type="submission" date="2018-08" db="EMBL/GenBank/DDBJ databases">
        <title>Proposal of Muricauda 72 sp.nov. and Muricauda NH166 sp.nov., isolated from seawater.</title>
        <authorList>
            <person name="Cheng H."/>
            <person name="Wu Y.-H."/>
            <person name="Guo L.-L."/>
            <person name="Xu X.-W."/>
        </authorList>
    </citation>
    <scope>NUCLEOTIDE SEQUENCE [LARGE SCALE GENOMIC DNA]</scope>
    <source>
        <strain evidence="8 10">NH166</strain>
    </source>
</reference>
<keyword evidence="5" id="KW-0998">Cell outer membrane</keyword>
<keyword evidence="11" id="KW-1185">Reference proteome</keyword>
<protein>
    <submittedName>
        <fullName evidence="8">RagB/SusD family nutrient uptake outer membrane protein</fullName>
    </submittedName>
</protein>
<organism evidence="8 10">
    <name type="scientific">Flagellimonas aequoris</name>
    <dbReference type="NCBI Taxonomy" id="2306997"/>
    <lineage>
        <taxon>Bacteria</taxon>
        <taxon>Pseudomonadati</taxon>
        <taxon>Bacteroidota</taxon>
        <taxon>Flavobacteriia</taxon>
        <taxon>Flavobacteriales</taxon>
        <taxon>Flavobacteriaceae</taxon>
        <taxon>Flagellimonas</taxon>
    </lineage>
</organism>
<dbReference type="AlphaFoldDB" id="A0A418NA68"/>
<gene>
    <name evidence="8" type="ORF">D2U88_02845</name>
    <name evidence="9" type="ORF">FQ019_02825</name>
</gene>
<feature type="domain" description="RagB/SusD" evidence="6">
    <location>
        <begin position="320"/>
        <end position="431"/>
    </location>
</feature>
<comment type="caution">
    <text evidence="8">The sequence shown here is derived from an EMBL/GenBank/DDBJ whole genome shotgun (WGS) entry which is preliminary data.</text>
</comment>
<dbReference type="GO" id="GO:0009279">
    <property type="term" value="C:cell outer membrane"/>
    <property type="evidence" value="ECO:0007669"/>
    <property type="project" value="UniProtKB-SubCell"/>
</dbReference>
<dbReference type="Gene3D" id="1.25.40.390">
    <property type="match status" value="1"/>
</dbReference>
<dbReference type="EMBL" id="QXFJ01000009">
    <property type="protein sequence ID" value="RIV73099.1"/>
    <property type="molecule type" value="Genomic_DNA"/>
</dbReference>
<evidence type="ECO:0000313" key="8">
    <source>
        <dbReference type="EMBL" id="RIV73099.1"/>
    </source>
</evidence>
<keyword evidence="4" id="KW-0472">Membrane</keyword>